<gene>
    <name evidence="1" type="ORF">AACH11_21890</name>
</gene>
<name>A0ABU9BI21_9BURK</name>
<comment type="caution">
    <text evidence="1">The sequence shown here is derived from an EMBL/GenBank/DDBJ whole genome shotgun (WGS) entry which is preliminary data.</text>
</comment>
<dbReference type="Proteomes" id="UP001368500">
    <property type="component" value="Unassembled WGS sequence"/>
</dbReference>
<accession>A0ABU9BI21</accession>
<dbReference type="EMBL" id="JBBUTF010000027">
    <property type="protein sequence ID" value="MEK8028620.1"/>
    <property type="molecule type" value="Genomic_DNA"/>
</dbReference>
<dbReference type="Gene3D" id="3.10.20.560">
    <property type="entry name" value="Phenol hydroxylase"/>
    <property type="match status" value="1"/>
</dbReference>
<dbReference type="InterPro" id="IPR006756">
    <property type="entry name" value="Phenol_hydroxylase"/>
</dbReference>
<sequence length="120" mass="13420">MTVRAITPDYHGDRKDSAEHFHGQQLLYVLWEQHLMYATPHCIPVPPGMPFAALRDQVLPTLYAGHPQAARIDWTRAEWMRDDTPFTPDPAASLADNGLGHKSLLQLRTPDLAGLHGVAF</sequence>
<dbReference type="InterPro" id="IPR043010">
    <property type="entry name" value="Phenol_hydroxylase_sf"/>
</dbReference>
<dbReference type="Pfam" id="PF04663">
    <property type="entry name" value="Phenol_monoox"/>
    <property type="match status" value="1"/>
</dbReference>
<proteinExistence type="predicted"/>
<reference evidence="1 2" key="1">
    <citation type="submission" date="2024-04" db="EMBL/GenBank/DDBJ databases">
        <title>Novel species of the genus Ideonella isolated from streams.</title>
        <authorList>
            <person name="Lu H."/>
        </authorList>
    </citation>
    <scope>NUCLEOTIDE SEQUENCE [LARGE SCALE GENOMIC DNA]</scope>
    <source>
        <strain evidence="1 2">BYS139W</strain>
    </source>
</reference>
<dbReference type="RefSeq" id="WP_341376407.1">
    <property type="nucleotide sequence ID" value="NZ_JBBUTF010000027.1"/>
</dbReference>
<organism evidence="1 2">
    <name type="scientific">Pseudaquabacterium rugosum</name>
    <dbReference type="NCBI Taxonomy" id="2984194"/>
    <lineage>
        <taxon>Bacteria</taxon>
        <taxon>Pseudomonadati</taxon>
        <taxon>Pseudomonadota</taxon>
        <taxon>Betaproteobacteria</taxon>
        <taxon>Burkholderiales</taxon>
        <taxon>Sphaerotilaceae</taxon>
        <taxon>Pseudaquabacterium</taxon>
    </lineage>
</organism>
<protein>
    <submittedName>
        <fullName evidence="1">Phenol hydroxylase subunit P4</fullName>
    </submittedName>
</protein>
<evidence type="ECO:0000313" key="2">
    <source>
        <dbReference type="Proteomes" id="UP001368500"/>
    </source>
</evidence>
<keyword evidence="2" id="KW-1185">Reference proteome</keyword>
<evidence type="ECO:0000313" key="1">
    <source>
        <dbReference type="EMBL" id="MEK8028620.1"/>
    </source>
</evidence>